<evidence type="ECO:0000313" key="11">
    <source>
        <dbReference type="Proteomes" id="UP000502345"/>
    </source>
</evidence>
<proteinExistence type="inferred from homology"/>
<dbReference type="PANTHER" id="PTHR45875">
    <property type="entry name" value="METHYLTRANSFERASE N6AMT1"/>
    <property type="match status" value="1"/>
</dbReference>
<dbReference type="InterPro" id="IPR029063">
    <property type="entry name" value="SAM-dependent_MTases_sf"/>
</dbReference>
<dbReference type="AlphaFoldDB" id="A0A5N5ECP3"/>
<dbReference type="SUPFAM" id="SSF53335">
    <property type="entry name" value="S-adenosyl-L-methionine-dependent methyltransferases"/>
    <property type="match status" value="1"/>
</dbReference>
<keyword evidence="12" id="KW-1185">Reference proteome</keyword>
<evidence type="ECO:0000313" key="12">
    <source>
        <dbReference type="Proteomes" id="UP000627573"/>
    </source>
</evidence>
<evidence type="ECO:0000256" key="4">
    <source>
        <dbReference type="ARBA" id="ARBA00022691"/>
    </source>
</evidence>
<evidence type="ECO:0000256" key="3">
    <source>
        <dbReference type="ARBA" id="ARBA00022679"/>
    </source>
</evidence>
<evidence type="ECO:0000313" key="6">
    <source>
        <dbReference type="EMBL" id="KAB2587371.1"/>
    </source>
</evidence>
<gene>
    <name evidence="6" type="ORF">BS297_00535</name>
    <name evidence="8" type="ORF">G9444_1400</name>
    <name evidence="7" type="ORF">I3517_07980</name>
    <name evidence="9" type="ORF">QIE55_06820</name>
</gene>
<evidence type="ECO:0000313" key="8">
    <source>
        <dbReference type="EMBL" id="QIP38644.1"/>
    </source>
</evidence>
<feature type="domain" description="Methyltransferase small" evidence="5">
    <location>
        <begin position="11"/>
        <end position="118"/>
    </location>
</feature>
<evidence type="ECO:0000259" key="5">
    <source>
        <dbReference type="Pfam" id="PF05175"/>
    </source>
</evidence>
<dbReference type="RefSeq" id="WP_019747474.1">
    <property type="nucleotide sequence ID" value="NZ_AP018733.1"/>
</dbReference>
<dbReference type="Proteomes" id="UP000627573">
    <property type="component" value="Unassembled WGS sequence"/>
</dbReference>
<dbReference type="EMBL" id="CP050124">
    <property type="protein sequence ID" value="QIP38644.1"/>
    <property type="molecule type" value="Genomic_DNA"/>
</dbReference>
<dbReference type="GO" id="GO:0008757">
    <property type="term" value="F:S-adenosylmethionine-dependent methyltransferase activity"/>
    <property type="evidence" value="ECO:0007669"/>
    <property type="project" value="TreeGrafter"/>
</dbReference>
<dbReference type="GO" id="GO:0003676">
    <property type="term" value="F:nucleic acid binding"/>
    <property type="evidence" value="ECO:0007669"/>
    <property type="project" value="InterPro"/>
</dbReference>
<dbReference type="EMBL" id="JAECSB010000028">
    <property type="protein sequence ID" value="MBH5142554.1"/>
    <property type="molecule type" value="Genomic_DNA"/>
</dbReference>
<evidence type="ECO:0000313" key="7">
    <source>
        <dbReference type="EMBL" id="MBH5142554.1"/>
    </source>
</evidence>
<dbReference type="InterPro" id="IPR052190">
    <property type="entry name" value="Euk-Arch_PrmC-MTase"/>
</dbReference>
<dbReference type="CDD" id="cd02440">
    <property type="entry name" value="AdoMet_MTases"/>
    <property type="match status" value="1"/>
</dbReference>
<reference evidence="8 11" key="2">
    <citation type="submission" date="2020-03" db="EMBL/GenBank/DDBJ databases">
        <title>Screen low temperature-resistant strains for efficient degradation of petroleum hydrocarbons under the low temperature.</title>
        <authorList>
            <person name="Wang Y."/>
            <person name="Chen J."/>
        </authorList>
    </citation>
    <scope>NUCLEOTIDE SEQUENCE [LARGE SCALE GENOMIC DNA]</scope>
    <source>
        <strain evidence="8 11">KB1</strain>
    </source>
</reference>
<reference evidence="7 12" key="3">
    <citation type="submission" date="2020-12" db="EMBL/GenBank/DDBJ databases">
        <title>Draft genome sequence of furan degrading bacterial strain FUR100.</title>
        <authorList>
            <person name="Woiski C."/>
        </authorList>
    </citation>
    <scope>NUCLEOTIDE SEQUENCE [LARGE SCALE GENOMIC DNA]</scope>
    <source>
        <strain evidence="7 12">FUR100</strain>
    </source>
</reference>
<dbReference type="GO" id="GO:0032259">
    <property type="term" value="P:methylation"/>
    <property type="evidence" value="ECO:0007669"/>
    <property type="project" value="UniProtKB-KW"/>
</dbReference>
<dbReference type="PANTHER" id="PTHR45875:SF1">
    <property type="entry name" value="METHYLTRANSFERASE N6AMT1"/>
    <property type="match status" value="1"/>
</dbReference>
<evidence type="ECO:0000256" key="1">
    <source>
        <dbReference type="ARBA" id="ARBA00006149"/>
    </source>
</evidence>
<evidence type="ECO:0000313" key="10">
    <source>
        <dbReference type="Proteomes" id="UP000325576"/>
    </source>
</evidence>
<dbReference type="EMBL" id="MRBO01000011">
    <property type="protein sequence ID" value="KAB2587371.1"/>
    <property type="molecule type" value="Genomic_DNA"/>
</dbReference>
<dbReference type="GO" id="GO:0035657">
    <property type="term" value="C:eRF1 methyltransferase complex"/>
    <property type="evidence" value="ECO:0007669"/>
    <property type="project" value="TreeGrafter"/>
</dbReference>
<dbReference type="InterPro" id="IPR004557">
    <property type="entry name" value="PrmC-related"/>
</dbReference>
<dbReference type="InterPro" id="IPR002052">
    <property type="entry name" value="DNA_methylase_N6_adenine_CS"/>
</dbReference>
<comment type="similarity">
    <text evidence="1">Belongs to the eukaryotic/archaeal PrmC-related family.</text>
</comment>
<dbReference type="OMA" id="WDAGHDG"/>
<dbReference type="GO" id="GO:0008170">
    <property type="term" value="F:N-methyltransferase activity"/>
    <property type="evidence" value="ECO:0007669"/>
    <property type="project" value="UniProtKB-ARBA"/>
</dbReference>
<dbReference type="KEGG" id="reb:XU06_06190"/>
<dbReference type="GO" id="GO:0008276">
    <property type="term" value="F:protein methyltransferase activity"/>
    <property type="evidence" value="ECO:0007669"/>
    <property type="project" value="TreeGrafter"/>
</dbReference>
<reference evidence="9" key="4">
    <citation type="submission" date="2023-08" db="EMBL/GenBank/DDBJ databases">
        <title>Isolation and Characterization of Rhodococcus erythropolis MGMM8.</title>
        <authorList>
            <person name="Diabankana R.G.C."/>
            <person name="Afordoanyi D.M."/>
            <person name="Validov S.Z."/>
        </authorList>
    </citation>
    <scope>NUCLEOTIDE SEQUENCE</scope>
    <source>
        <strain evidence="9">MGMM8</strain>
    </source>
</reference>
<dbReference type="EMBL" id="CP124545">
    <property type="protein sequence ID" value="WGV50926.1"/>
    <property type="molecule type" value="Genomic_DNA"/>
</dbReference>
<dbReference type="Proteomes" id="UP000502345">
    <property type="component" value="Chromosome"/>
</dbReference>
<sequence length="232" mass="24901">MSPEKEEPMMILRLPGVYRPQHDTSLLADALLFEHLTARSRVLDLCTGTGALAVAASAAGAGHVVAVDISRRACANARLNGILNGTLIDSRRGDLTEAVHGELFDLVISNPPYVPALADDLPTAGIERAWDAGKDGRALIDRIAATVHEVLVPGGTLLLLQSVLCGVDKTEAILEEHGMAVEISARKYIPFGPVMRERRTMLEARGLITTGQEIEQLVIIRATKSRPSPNSM</sequence>
<evidence type="ECO:0000256" key="2">
    <source>
        <dbReference type="ARBA" id="ARBA00022603"/>
    </source>
</evidence>
<name>A0A5N5ECP3_RHOER</name>
<dbReference type="InterPro" id="IPR007848">
    <property type="entry name" value="Small_mtfrase_dom"/>
</dbReference>
<dbReference type="Proteomes" id="UP000325576">
    <property type="component" value="Unassembled WGS sequence"/>
</dbReference>
<evidence type="ECO:0000313" key="9">
    <source>
        <dbReference type="EMBL" id="WGV50926.1"/>
    </source>
</evidence>
<dbReference type="GeneID" id="57488593"/>
<dbReference type="Proteomes" id="UP001230933">
    <property type="component" value="Chromosome"/>
</dbReference>
<dbReference type="Gene3D" id="3.40.50.150">
    <property type="entry name" value="Vaccinia Virus protein VP39"/>
    <property type="match status" value="1"/>
</dbReference>
<organism evidence="6 10">
    <name type="scientific">Rhodococcus erythropolis</name>
    <name type="common">Arthrobacter picolinophilus</name>
    <dbReference type="NCBI Taxonomy" id="1833"/>
    <lineage>
        <taxon>Bacteria</taxon>
        <taxon>Bacillati</taxon>
        <taxon>Actinomycetota</taxon>
        <taxon>Actinomycetes</taxon>
        <taxon>Mycobacteriales</taxon>
        <taxon>Nocardiaceae</taxon>
        <taxon>Rhodococcus</taxon>
        <taxon>Rhodococcus erythropolis group</taxon>
    </lineage>
</organism>
<keyword evidence="2 6" id="KW-0489">Methyltransferase</keyword>
<keyword evidence="3 6" id="KW-0808">Transferase</keyword>
<accession>A0A5N5ECP3</accession>
<keyword evidence="4" id="KW-0949">S-adenosyl-L-methionine</keyword>
<protein>
    <submittedName>
        <fullName evidence="6 9">Methyltransferase</fullName>
    </submittedName>
</protein>
<dbReference type="Pfam" id="PF05175">
    <property type="entry name" value="MTS"/>
    <property type="match status" value="1"/>
</dbReference>
<dbReference type="NCBIfam" id="TIGR00537">
    <property type="entry name" value="hemK_rel_arch"/>
    <property type="match status" value="1"/>
</dbReference>
<dbReference type="PROSITE" id="PS00092">
    <property type="entry name" value="N6_MTASE"/>
    <property type="match status" value="1"/>
</dbReference>
<reference evidence="6 10" key="1">
    <citation type="journal article" date="2017" name="Poromechanics V (2013)">
        <title>Genomic Characterization of the Arsenic-Tolerant Actinobacterium, &lt;i&gt;Rhodococcus erythropolis&lt;/i&gt; S43.</title>
        <authorList>
            <person name="Retamal-Morales G."/>
            <person name="Mehnert M."/>
            <person name="Schwabe R."/>
            <person name="Tischler D."/>
            <person name="Schloemann M."/>
            <person name="Levican G.J."/>
        </authorList>
    </citation>
    <scope>NUCLEOTIDE SEQUENCE [LARGE SCALE GENOMIC DNA]</scope>
    <source>
        <strain evidence="6 10">S43</strain>
    </source>
</reference>